<name>A0A1H9J174_9BACT</name>
<dbReference type="InParanoid" id="A0A1H9J174"/>
<evidence type="ECO:0000256" key="3">
    <source>
        <dbReference type="ARBA" id="ARBA00022475"/>
    </source>
</evidence>
<dbReference type="EMBL" id="FOFB01000016">
    <property type="protein sequence ID" value="SEQ80532.1"/>
    <property type="molecule type" value="Genomic_DNA"/>
</dbReference>
<reference evidence="10" key="1">
    <citation type="submission" date="2016-10" db="EMBL/GenBank/DDBJ databases">
        <authorList>
            <person name="Varghese N."/>
            <person name="Submissions S."/>
        </authorList>
    </citation>
    <scope>NUCLEOTIDE SEQUENCE [LARGE SCALE GENOMIC DNA]</scope>
    <source>
        <strain evidence="10">DSM 24740</strain>
    </source>
</reference>
<dbReference type="GO" id="GO:0022857">
    <property type="term" value="F:transmembrane transporter activity"/>
    <property type="evidence" value="ECO:0007669"/>
    <property type="project" value="InterPro"/>
</dbReference>
<dbReference type="RefSeq" id="WP_090169837.1">
    <property type="nucleotide sequence ID" value="NZ_FOFB01000016.1"/>
</dbReference>
<comment type="similarity">
    <text evidence="2 7">Belongs to the ExbD/TolR family.</text>
</comment>
<sequence length="131" mass="14483">MGLKKRAKVNAEFNMSSLTDIIFLLLIFFMLTSTVVAPNALNLKMPGRADTPSTPSSKQLDDVRIADDGTFYFNSRRIDVGELENRLRAKANGNYSMLISPDKRAPVEGVVTIMDMAMRLNINGVLAAEED</sequence>
<evidence type="ECO:0000256" key="5">
    <source>
        <dbReference type="ARBA" id="ARBA00022989"/>
    </source>
</evidence>
<comment type="subcellular location">
    <subcellularLocation>
        <location evidence="1">Cell membrane</location>
        <topology evidence="1">Single-pass membrane protein</topology>
    </subcellularLocation>
    <subcellularLocation>
        <location evidence="7">Cell membrane</location>
        <topology evidence="7">Single-pass type II membrane protein</topology>
    </subcellularLocation>
</comment>
<evidence type="ECO:0000256" key="7">
    <source>
        <dbReference type="RuleBase" id="RU003879"/>
    </source>
</evidence>
<evidence type="ECO:0000256" key="4">
    <source>
        <dbReference type="ARBA" id="ARBA00022692"/>
    </source>
</evidence>
<keyword evidence="4 7" id="KW-0812">Transmembrane</keyword>
<evidence type="ECO:0000256" key="1">
    <source>
        <dbReference type="ARBA" id="ARBA00004162"/>
    </source>
</evidence>
<dbReference type="STRING" id="478744.SAMN05444359_11644"/>
<keyword evidence="5 8" id="KW-1133">Transmembrane helix</keyword>
<dbReference type="PANTHER" id="PTHR30558">
    <property type="entry name" value="EXBD MEMBRANE COMPONENT OF PMF-DRIVEN MACROMOLECULE IMPORT SYSTEM"/>
    <property type="match status" value="1"/>
</dbReference>
<organism evidence="9 10">
    <name type="scientific">Neolewinella agarilytica</name>
    <dbReference type="NCBI Taxonomy" id="478744"/>
    <lineage>
        <taxon>Bacteria</taxon>
        <taxon>Pseudomonadati</taxon>
        <taxon>Bacteroidota</taxon>
        <taxon>Saprospiria</taxon>
        <taxon>Saprospirales</taxon>
        <taxon>Lewinellaceae</taxon>
        <taxon>Neolewinella</taxon>
    </lineage>
</organism>
<keyword evidence="3" id="KW-1003">Cell membrane</keyword>
<dbReference type="Gene3D" id="3.30.420.270">
    <property type="match status" value="1"/>
</dbReference>
<evidence type="ECO:0000256" key="6">
    <source>
        <dbReference type="ARBA" id="ARBA00023136"/>
    </source>
</evidence>
<keyword evidence="10" id="KW-1185">Reference proteome</keyword>
<dbReference type="OrthoDB" id="9793581at2"/>
<dbReference type="AlphaFoldDB" id="A0A1H9J174"/>
<keyword evidence="6 8" id="KW-0472">Membrane</keyword>
<evidence type="ECO:0000256" key="2">
    <source>
        <dbReference type="ARBA" id="ARBA00005811"/>
    </source>
</evidence>
<accession>A0A1H9J174</accession>
<evidence type="ECO:0000313" key="9">
    <source>
        <dbReference type="EMBL" id="SEQ80532.1"/>
    </source>
</evidence>
<keyword evidence="7" id="KW-0813">Transport</keyword>
<evidence type="ECO:0000313" key="10">
    <source>
        <dbReference type="Proteomes" id="UP000199021"/>
    </source>
</evidence>
<protein>
    <submittedName>
        <fullName evidence="9">Outer membrane transport energization protein ExbD</fullName>
    </submittedName>
</protein>
<gene>
    <name evidence="9" type="ORF">SAMN05444359_11644</name>
</gene>
<dbReference type="InterPro" id="IPR003400">
    <property type="entry name" value="ExbD"/>
</dbReference>
<dbReference type="GO" id="GO:0015031">
    <property type="term" value="P:protein transport"/>
    <property type="evidence" value="ECO:0007669"/>
    <property type="project" value="UniProtKB-KW"/>
</dbReference>
<feature type="transmembrane region" description="Helical" evidence="8">
    <location>
        <begin position="21"/>
        <end position="41"/>
    </location>
</feature>
<dbReference type="GO" id="GO:0005886">
    <property type="term" value="C:plasma membrane"/>
    <property type="evidence" value="ECO:0007669"/>
    <property type="project" value="UniProtKB-SubCell"/>
</dbReference>
<keyword evidence="7" id="KW-0653">Protein transport</keyword>
<dbReference type="PANTHER" id="PTHR30558:SF3">
    <property type="entry name" value="BIOPOLYMER TRANSPORT PROTEIN EXBD-RELATED"/>
    <property type="match status" value="1"/>
</dbReference>
<evidence type="ECO:0000256" key="8">
    <source>
        <dbReference type="SAM" id="Phobius"/>
    </source>
</evidence>
<dbReference type="Pfam" id="PF02472">
    <property type="entry name" value="ExbD"/>
    <property type="match status" value="1"/>
</dbReference>
<dbReference type="Proteomes" id="UP000199021">
    <property type="component" value="Unassembled WGS sequence"/>
</dbReference>
<proteinExistence type="inferred from homology"/>